<protein>
    <submittedName>
        <fullName evidence="2">Uncharacterized protein</fullName>
    </submittedName>
</protein>
<keyword evidence="1" id="KW-0472">Membrane</keyword>
<evidence type="ECO:0000313" key="3">
    <source>
        <dbReference type="Proteomes" id="UP001201163"/>
    </source>
</evidence>
<dbReference type="Proteomes" id="UP001201163">
    <property type="component" value="Unassembled WGS sequence"/>
</dbReference>
<keyword evidence="1" id="KW-1133">Transmembrane helix</keyword>
<evidence type="ECO:0000256" key="1">
    <source>
        <dbReference type="SAM" id="Phobius"/>
    </source>
</evidence>
<keyword evidence="1" id="KW-0812">Transmembrane</keyword>
<proteinExistence type="predicted"/>
<feature type="transmembrane region" description="Helical" evidence="1">
    <location>
        <begin position="50"/>
        <end position="72"/>
    </location>
</feature>
<evidence type="ECO:0000313" key="2">
    <source>
        <dbReference type="EMBL" id="KAH8988102.1"/>
    </source>
</evidence>
<comment type="caution">
    <text evidence="2">The sequence shown here is derived from an EMBL/GenBank/DDBJ whole genome shotgun (WGS) entry which is preliminary data.</text>
</comment>
<reference evidence="2" key="1">
    <citation type="submission" date="2022-01" db="EMBL/GenBank/DDBJ databases">
        <title>Comparative genomics reveals a dynamic genome evolution in the ectomycorrhizal milk-cap (Lactarius) mushrooms.</title>
        <authorList>
            <consortium name="DOE Joint Genome Institute"/>
            <person name="Lebreton A."/>
            <person name="Tang N."/>
            <person name="Kuo A."/>
            <person name="LaButti K."/>
            <person name="Drula E."/>
            <person name="Barry K."/>
            <person name="Clum A."/>
            <person name="Lipzen A."/>
            <person name="Mousain D."/>
            <person name="Ng V."/>
            <person name="Wang R."/>
            <person name="Wang X."/>
            <person name="Dai Y."/>
            <person name="Henrissat B."/>
            <person name="Grigoriev I.V."/>
            <person name="Guerin-Laguette A."/>
            <person name="Yu F."/>
            <person name="Martin F.M."/>
        </authorList>
    </citation>
    <scope>NUCLEOTIDE SEQUENCE</scope>
    <source>
        <strain evidence="2">QP</strain>
    </source>
</reference>
<gene>
    <name evidence="2" type="ORF">EDB92DRAFT_1817724</name>
</gene>
<accession>A0AAD4QBX2</accession>
<sequence>MLRNLQPQLKRDHLLPVLSLYSLGVGADIKAAGARVRFPFLFVEVCCWGLAGLMFTYSSLVVCFSVLTAITFDRDVWFRDITGSPSPFPVVLGVYTVKLWLAEVRHPSSTSKTQHTLHCLPGCTCKEKVPPPSPPTALPPLGLQSGPRGSNLANAQSAVPGVRVPTVLERHNSIFVGLDV</sequence>
<keyword evidence="3" id="KW-1185">Reference proteome</keyword>
<dbReference type="AlphaFoldDB" id="A0AAD4QBX2"/>
<dbReference type="EMBL" id="JAKELL010000044">
    <property type="protein sequence ID" value="KAH8988102.1"/>
    <property type="molecule type" value="Genomic_DNA"/>
</dbReference>
<name>A0AAD4QBX2_9AGAM</name>
<organism evidence="2 3">
    <name type="scientific">Lactarius akahatsu</name>
    <dbReference type="NCBI Taxonomy" id="416441"/>
    <lineage>
        <taxon>Eukaryota</taxon>
        <taxon>Fungi</taxon>
        <taxon>Dikarya</taxon>
        <taxon>Basidiomycota</taxon>
        <taxon>Agaricomycotina</taxon>
        <taxon>Agaricomycetes</taxon>
        <taxon>Russulales</taxon>
        <taxon>Russulaceae</taxon>
        <taxon>Lactarius</taxon>
    </lineage>
</organism>